<sequence length="398" mass="42301">MSGNTTSSWPASRAAAAAAAAPRPRPPPPPAATTTPADAAAASSSSTCSGGLVGSSSSFNAMDALDHSLQLDPDLLPQLVYEYLVHNCYSATAAAFASLWLSGSHNSTTPPASATAPGASAAAAAAGRISSDVEVRNTISGLSNNKRPFSNSPNGAMVIDDEGDLTMDDATYTATTAPTTMSAASRKLLLAAAQRSNSPSSQPNPSPSTTTNTSTSAVSSLDSRKALYQLVVQGRIPEARTFCHKYFPDALNGETPESEDVGFQLQCQQFIECVRNSAPDALNYAQEEMTKYYAMGEKYIKTLNEVIALLAYTDPEHSPLSEYLSLKHREDVAMALNSQILAYDQLPPQTSLERLVRQTTVVRTQLEDMGRDTTSKKSSASSAVEVSVNIYKKRRWNQ</sequence>
<dbReference type="AlphaFoldDB" id="A0A507DA82"/>
<evidence type="ECO:0000313" key="3">
    <source>
        <dbReference type="EMBL" id="TPX48464.1"/>
    </source>
</evidence>
<dbReference type="InterPro" id="IPR013144">
    <property type="entry name" value="CRA_dom"/>
</dbReference>
<evidence type="ECO:0000313" key="4">
    <source>
        <dbReference type="Proteomes" id="UP000320475"/>
    </source>
</evidence>
<dbReference type="PROSITE" id="PS50896">
    <property type="entry name" value="LISH"/>
    <property type="match status" value="1"/>
</dbReference>
<feature type="compositionally biased region" description="Low complexity" evidence="1">
    <location>
        <begin position="1"/>
        <end position="22"/>
    </location>
</feature>
<dbReference type="PROSITE" id="PS50897">
    <property type="entry name" value="CTLH"/>
    <property type="match status" value="1"/>
</dbReference>
<dbReference type="InterPro" id="IPR006595">
    <property type="entry name" value="CTLH_C"/>
</dbReference>
<dbReference type="InterPro" id="IPR006594">
    <property type="entry name" value="LisH"/>
</dbReference>
<evidence type="ECO:0000259" key="2">
    <source>
        <dbReference type="PROSITE" id="PS50897"/>
    </source>
</evidence>
<dbReference type="OrthoDB" id="2415936at2759"/>
<protein>
    <recommendedName>
        <fullName evidence="2">CTLH domain-containing protein</fullName>
    </recommendedName>
</protein>
<feature type="compositionally biased region" description="Polar residues" evidence="1">
    <location>
        <begin position="141"/>
        <end position="154"/>
    </location>
</feature>
<reference evidence="3 4" key="1">
    <citation type="journal article" date="2019" name="Sci. Rep.">
        <title>Comparative genomics of chytrid fungi reveal insights into the obligate biotrophic and pathogenic lifestyle of Synchytrium endobioticum.</title>
        <authorList>
            <person name="van de Vossenberg B.T.L.H."/>
            <person name="Warris S."/>
            <person name="Nguyen H.D.T."/>
            <person name="van Gent-Pelzer M.P.E."/>
            <person name="Joly D.L."/>
            <person name="van de Geest H.C."/>
            <person name="Bonants P.J.M."/>
            <person name="Smith D.S."/>
            <person name="Levesque C.A."/>
            <person name="van der Lee T.A.J."/>
        </authorList>
    </citation>
    <scope>NUCLEOTIDE SEQUENCE [LARGE SCALE GENOMIC DNA]</scope>
    <source>
        <strain evidence="3 4">LEV6574</strain>
    </source>
</reference>
<evidence type="ECO:0000256" key="1">
    <source>
        <dbReference type="SAM" id="MobiDB-lite"/>
    </source>
</evidence>
<comment type="caution">
    <text evidence="3">The sequence shown here is derived from an EMBL/GenBank/DDBJ whole genome shotgun (WGS) entry which is preliminary data.</text>
</comment>
<dbReference type="Pfam" id="PF10607">
    <property type="entry name" value="CTLH"/>
    <property type="match status" value="1"/>
</dbReference>
<dbReference type="PANTHER" id="PTHR12864">
    <property type="entry name" value="RAN BINDING PROTEIN 9-RELATED"/>
    <property type="match status" value="1"/>
</dbReference>
<organism evidence="3 4">
    <name type="scientific">Synchytrium endobioticum</name>
    <dbReference type="NCBI Taxonomy" id="286115"/>
    <lineage>
        <taxon>Eukaryota</taxon>
        <taxon>Fungi</taxon>
        <taxon>Fungi incertae sedis</taxon>
        <taxon>Chytridiomycota</taxon>
        <taxon>Chytridiomycota incertae sedis</taxon>
        <taxon>Chytridiomycetes</taxon>
        <taxon>Synchytriales</taxon>
        <taxon>Synchytriaceae</taxon>
        <taxon>Synchytrium</taxon>
    </lineage>
</organism>
<proteinExistence type="predicted"/>
<feature type="region of interest" description="Disordered" evidence="1">
    <location>
        <begin position="192"/>
        <end position="218"/>
    </location>
</feature>
<dbReference type="EMBL" id="QEAM01000052">
    <property type="protein sequence ID" value="TPX48464.1"/>
    <property type="molecule type" value="Genomic_DNA"/>
</dbReference>
<dbReference type="SMART" id="SM00757">
    <property type="entry name" value="CRA"/>
    <property type="match status" value="1"/>
</dbReference>
<feature type="domain" description="CTLH" evidence="2">
    <location>
        <begin position="220"/>
        <end position="281"/>
    </location>
</feature>
<dbReference type="InterPro" id="IPR050618">
    <property type="entry name" value="Ubq-SigPath_Reg"/>
</dbReference>
<name>A0A507DA82_9FUNG</name>
<accession>A0A507DA82</accession>
<gene>
    <name evidence="3" type="ORF">SeLEV6574_g02025</name>
</gene>
<feature type="compositionally biased region" description="Low complexity" evidence="1">
    <location>
        <begin position="32"/>
        <end position="45"/>
    </location>
</feature>
<feature type="region of interest" description="Disordered" evidence="1">
    <location>
        <begin position="1"/>
        <end position="45"/>
    </location>
</feature>
<dbReference type="Proteomes" id="UP000320475">
    <property type="component" value="Unassembled WGS sequence"/>
</dbReference>
<dbReference type="InterPro" id="IPR024964">
    <property type="entry name" value="CTLH/CRA"/>
</dbReference>
<dbReference type="VEuPathDB" id="FungiDB:SeMB42_g06547"/>
<feature type="region of interest" description="Disordered" evidence="1">
    <location>
        <begin position="141"/>
        <end position="161"/>
    </location>
</feature>